<dbReference type="GO" id="GO:0016798">
    <property type="term" value="F:hydrolase activity, acting on glycosyl bonds"/>
    <property type="evidence" value="ECO:0007669"/>
    <property type="project" value="UniProtKB-KW"/>
</dbReference>
<dbReference type="PANTHER" id="PTHR37423">
    <property type="entry name" value="SOLUBLE LYTIC MUREIN TRANSGLYCOSYLASE-RELATED"/>
    <property type="match status" value="1"/>
</dbReference>
<accession>F8KUB1</accession>
<dbReference type="CDD" id="cd16894">
    <property type="entry name" value="MltD-like"/>
    <property type="match status" value="1"/>
</dbReference>
<name>F8KUB1_HELBC</name>
<dbReference type="SUPFAM" id="SSF54106">
    <property type="entry name" value="LysM domain"/>
    <property type="match status" value="1"/>
</dbReference>
<dbReference type="HOGENOM" id="CLU_009520_1_0_7"/>
<dbReference type="Gene3D" id="3.10.350.10">
    <property type="entry name" value="LysM domain"/>
    <property type="match status" value="1"/>
</dbReference>
<reference evidence="4 5" key="1">
    <citation type="journal article" date="2011" name="J. Bacteriol.">
        <title>Genome sequence of Helicobacter bizzozeronii strain CIII-1, an isolate from human gastric mucosa.</title>
        <authorList>
            <person name="Schott T."/>
            <person name="Rossi M."/>
            <person name="Hanninen M.L."/>
        </authorList>
    </citation>
    <scope>NUCLEOTIDE SEQUENCE [LARGE SCALE GENOMIC DNA]</scope>
    <source>
        <strain evidence="4 5">CIII-1</strain>
    </source>
</reference>
<dbReference type="SUPFAM" id="SSF53955">
    <property type="entry name" value="Lysozyme-like"/>
    <property type="match status" value="1"/>
</dbReference>
<keyword evidence="5" id="KW-1185">Reference proteome</keyword>
<dbReference type="EMBL" id="FR871757">
    <property type="protein sequence ID" value="CCB80462.1"/>
    <property type="molecule type" value="Genomic_DNA"/>
</dbReference>
<dbReference type="Pfam" id="PF01464">
    <property type="entry name" value="SLT"/>
    <property type="match status" value="1"/>
</dbReference>
<evidence type="ECO:0000313" key="5">
    <source>
        <dbReference type="Proteomes" id="UP000008387"/>
    </source>
</evidence>
<evidence type="ECO:0000259" key="3">
    <source>
        <dbReference type="PROSITE" id="PS51782"/>
    </source>
</evidence>
<dbReference type="PROSITE" id="PS51782">
    <property type="entry name" value="LYSM"/>
    <property type="match status" value="1"/>
</dbReference>
<dbReference type="KEGG" id="hbi:HBZC1_14760"/>
<evidence type="ECO:0000256" key="2">
    <source>
        <dbReference type="SAM" id="SignalP"/>
    </source>
</evidence>
<gene>
    <name evidence="4" type="ordered locus">HBZC1_14760</name>
</gene>
<dbReference type="PANTHER" id="PTHR37423:SF2">
    <property type="entry name" value="MEMBRANE-BOUND LYTIC MUREIN TRANSGLYCOSYLASE C"/>
    <property type="match status" value="1"/>
</dbReference>
<dbReference type="CDD" id="cd00118">
    <property type="entry name" value="LysM"/>
    <property type="match status" value="1"/>
</dbReference>
<feature type="chain" id="PRO_5003373940" evidence="2">
    <location>
        <begin position="22"/>
        <end position="372"/>
    </location>
</feature>
<dbReference type="InterPro" id="IPR023346">
    <property type="entry name" value="Lysozyme-like_dom_sf"/>
</dbReference>
<dbReference type="InterPro" id="IPR018392">
    <property type="entry name" value="LysM"/>
</dbReference>
<proteinExistence type="inferred from homology"/>
<feature type="signal peptide" evidence="2">
    <location>
        <begin position="1"/>
        <end position="21"/>
    </location>
</feature>
<evidence type="ECO:0000256" key="1">
    <source>
        <dbReference type="ARBA" id="ARBA00007734"/>
    </source>
</evidence>
<dbReference type="SMART" id="SM00257">
    <property type="entry name" value="LysM"/>
    <property type="match status" value="1"/>
</dbReference>
<dbReference type="Pfam" id="PF01476">
    <property type="entry name" value="LysM"/>
    <property type="match status" value="1"/>
</dbReference>
<dbReference type="eggNOG" id="COG0741">
    <property type="taxonomic scope" value="Bacteria"/>
</dbReference>
<organism evidence="4 5">
    <name type="scientific">Helicobacter bizzozeronii (strain CIII-1)</name>
    <dbReference type="NCBI Taxonomy" id="1002804"/>
    <lineage>
        <taxon>Bacteria</taxon>
        <taxon>Pseudomonadati</taxon>
        <taxon>Campylobacterota</taxon>
        <taxon>Epsilonproteobacteria</taxon>
        <taxon>Campylobacterales</taxon>
        <taxon>Helicobacteraceae</taxon>
        <taxon>Helicobacter</taxon>
    </lineage>
</organism>
<evidence type="ECO:0000313" key="4">
    <source>
        <dbReference type="EMBL" id="CCB80462.1"/>
    </source>
</evidence>
<dbReference type="AlphaFoldDB" id="F8KUB1"/>
<keyword evidence="4" id="KW-0378">Hydrolase</keyword>
<dbReference type="eggNOG" id="COG1388">
    <property type="taxonomic scope" value="Bacteria"/>
</dbReference>
<dbReference type="InterPro" id="IPR008258">
    <property type="entry name" value="Transglycosylase_SLT_dom_1"/>
</dbReference>
<feature type="domain" description="LysM" evidence="3">
    <location>
        <begin position="307"/>
        <end position="350"/>
    </location>
</feature>
<keyword evidence="4" id="KW-0326">Glycosidase</keyword>
<keyword evidence="2" id="KW-0732">Signal</keyword>
<protein>
    <submittedName>
        <fullName evidence="4">Membrane-bound lytic murein transglycosylase D</fullName>
        <ecNumber evidence="4">3.2.1.-</ecNumber>
    </submittedName>
</protein>
<dbReference type="Proteomes" id="UP000008387">
    <property type="component" value="Chromosome"/>
</dbReference>
<sequence length="372" mass="42242">MKKLSLMGLLLAFCLHSPLNAHSLVNNVNVLDLKPLNAFGVDGEFLASVDNTQTYQNIQRTLKGLIKHYDTNGVFIPTIKGMLIEANIPVEFLFLAMAESHFATDAKSGKKAVGIWQFIPETAKMLGLKVNRYIDERRDPIKSTQAAISYFQMLYKQTGQWYLVAMAYNCGPGRVLQAIKEARSDELNVLLNEDKKFLPKETRNYIRSILSLAVVFSNIDALEHKEYLLNRGSRMTLASLEIQGGTLLARVAKGARLSLSELKAYNHQFKYNFLPIGQKSMVYIPYENLAYFRQHYTPSKDIASNFISHKVKPRESLYSIAKKFHVSIEMLKMANNLKGSFLSRNQNLIIPILKKQPSERSGRKVAQNEFIQ</sequence>
<dbReference type="EC" id="3.2.1.-" evidence="4"/>
<dbReference type="Gene3D" id="1.10.530.10">
    <property type="match status" value="1"/>
</dbReference>
<dbReference type="RefSeq" id="WP_013890863.1">
    <property type="nucleotide sequence ID" value="NC_015674.1"/>
</dbReference>
<dbReference type="STRING" id="1002804.HBZC1_14760"/>
<comment type="similarity">
    <text evidence="1">Belongs to the transglycosylase Slt family.</text>
</comment>
<dbReference type="InterPro" id="IPR036779">
    <property type="entry name" value="LysM_dom_sf"/>
</dbReference>